<keyword evidence="3" id="KW-1185">Reference proteome</keyword>
<sequence length="63" mass="7124">MANLILYYYFLPLVSTYLLAKVFIQLLKNLIAGKDTMIWGALFTSLSVAWVASILLSIYLAIH</sequence>
<feature type="transmembrane region" description="Helical" evidence="1">
    <location>
        <begin position="6"/>
        <end position="24"/>
    </location>
</feature>
<accession>A0A264W4Y8</accession>
<protein>
    <submittedName>
        <fullName evidence="2">Uncharacterized protein</fullName>
    </submittedName>
</protein>
<name>A0A264W4Y8_9BACL</name>
<dbReference type="EMBL" id="NOKQ01000189">
    <property type="protein sequence ID" value="OZS78658.1"/>
    <property type="molecule type" value="Genomic_DNA"/>
</dbReference>
<evidence type="ECO:0000313" key="3">
    <source>
        <dbReference type="Proteomes" id="UP000217065"/>
    </source>
</evidence>
<dbReference type="AlphaFoldDB" id="A0A264W4Y8"/>
<proteinExistence type="predicted"/>
<keyword evidence="1" id="KW-0472">Membrane</keyword>
<evidence type="ECO:0000313" key="2">
    <source>
        <dbReference type="EMBL" id="OZS78658.1"/>
    </source>
</evidence>
<comment type="caution">
    <text evidence="2">The sequence shown here is derived from an EMBL/GenBank/DDBJ whole genome shotgun (WGS) entry which is preliminary data.</text>
</comment>
<gene>
    <name evidence="2" type="ORF">CF394_05060</name>
</gene>
<organism evidence="2 3">
    <name type="scientific">Tetzosporium hominis</name>
    <dbReference type="NCBI Taxonomy" id="2020506"/>
    <lineage>
        <taxon>Bacteria</taxon>
        <taxon>Bacillati</taxon>
        <taxon>Bacillota</taxon>
        <taxon>Bacilli</taxon>
        <taxon>Bacillales</taxon>
        <taxon>Caryophanaceae</taxon>
        <taxon>Tetzosporium</taxon>
    </lineage>
</organism>
<dbReference type="Proteomes" id="UP000217065">
    <property type="component" value="Unassembled WGS sequence"/>
</dbReference>
<keyword evidence="1" id="KW-0812">Transmembrane</keyword>
<evidence type="ECO:0000256" key="1">
    <source>
        <dbReference type="SAM" id="Phobius"/>
    </source>
</evidence>
<keyword evidence="1" id="KW-1133">Transmembrane helix</keyword>
<feature type="transmembrane region" description="Helical" evidence="1">
    <location>
        <begin position="36"/>
        <end position="62"/>
    </location>
</feature>
<reference evidence="2 3" key="1">
    <citation type="submission" date="2017-07" db="EMBL/GenBank/DDBJ databases">
        <title>Tetzosporium hominis gen.nov. sp.nov.</title>
        <authorList>
            <person name="Tetz G."/>
            <person name="Tetz V."/>
        </authorList>
    </citation>
    <scope>NUCLEOTIDE SEQUENCE [LARGE SCALE GENOMIC DNA]</scope>
    <source>
        <strain evidence="2 3">VT-49</strain>
    </source>
</reference>